<dbReference type="PANTHER" id="PTHR30368:SF2">
    <property type="entry name" value="SULFATE-BINDING PROTEIN"/>
    <property type="match status" value="1"/>
</dbReference>
<comment type="caution">
    <text evidence="7">The sequence shown here is derived from an EMBL/GenBank/DDBJ whole genome shotgun (WGS) entry which is preliminary data.</text>
</comment>
<evidence type="ECO:0000256" key="6">
    <source>
        <dbReference type="SAM" id="SignalP"/>
    </source>
</evidence>
<dbReference type="Pfam" id="PF13531">
    <property type="entry name" value="SBP_bac_11"/>
    <property type="match status" value="1"/>
</dbReference>
<evidence type="ECO:0000256" key="2">
    <source>
        <dbReference type="ARBA" id="ARBA00006099"/>
    </source>
</evidence>
<dbReference type="Gene3D" id="3.40.190.10">
    <property type="entry name" value="Periplasmic binding protein-like II"/>
    <property type="match status" value="2"/>
</dbReference>
<accession>A0A2P7U0J2</accession>
<protein>
    <recommendedName>
        <fullName evidence="9">ABC transporter substrate-binding protein</fullName>
    </recommendedName>
</protein>
<evidence type="ECO:0008006" key="9">
    <source>
        <dbReference type="Google" id="ProtNLM"/>
    </source>
</evidence>
<gene>
    <name evidence="7" type="ORF">C7N83_06035</name>
</gene>
<sequence>MKFIFTCLSLFAAMSAMANGTLNIYGPGGPSAPISEAAEIFSARKGVKINVIFGPQQKWINKALENADLVYGGAEYMLTNIELQHKGFINRKERYELYPRKMSILVRKGNPKNIRTLQDLAKPGIKILDVNGAGQLGLWEDIAGKVGLIESIQKNNSEPLSSNAEGVAAWKADSSYDAWINFSSWQKVLGNHADKVEIPQAINVIRGTPIALTHITKNPELAKEFIAFMKTKEGKAIFRKHGWN</sequence>
<dbReference type="GO" id="GO:0042597">
    <property type="term" value="C:periplasmic space"/>
    <property type="evidence" value="ECO:0007669"/>
    <property type="project" value="UniProtKB-SubCell"/>
</dbReference>
<keyword evidence="3" id="KW-0813">Transport</keyword>
<feature type="chain" id="PRO_5015165725" description="ABC transporter substrate-binding protein" evidence="6">
    <location>
        <begin position="19"/>
        <end position="244"/>
    </location>
</feature>
<dbReference type="AlphaFoldDB" id="A0A2P7U0J2"/>
<reference evidence="7 8" key="1">
    <citation type="submission" date="2018-03" db="EMBL/GenBank/DDBJ databases">
        <title>Neisseria weixii sp. nov., isolated from the intestinal contents of Tibetan Plateau pika (Ochotona curzoniae) in Yushu, Qinghai Province, China.</title>
        <authorList>
            <person name="Gui Z."/>
        </authorList>
    </citation>
    <scope>NUCLEOTIDE SEQUENCE [LARGE SCALE GENOMIC DNA]</scope>
    <source>
        <strain evidence="7 8">ATCC 51483</strain>
    </source>
</reference>
<dbReference type="InterPro" id="IPR005669">
    <property type="entry name" value="Thiosulph/SO4-bd"/>
</dbReference>
<evidence type="ECO:0000313" key="8">
    <source>
        <dbReference type="Proteomes" id="UP000241868"/>
    </source>
</evidence>
<evidence type="ECO:0000256" key="3">
    <source>
        <dbReference type="ARBA" id="ARBA00022448"/>
    </source>
</evidence>
<dbReference type="SUPFAM" id="SSF53850">
    <property type="entry name" value="Periplasmic binding protein-like II"/>
    <property type="match status" value="1"/>
</dbReference>
<organism evidence="7 8">
    <name type="scientific">Neisseria iguanae</name>
    <dbReference type="NCBI Taxonomy" id="90242"/>
    <lineage>
        <taxon>Bacteria</taxon>
        <taxon>Pseudomonadati</taxon>
        <taxon>Pseudomonadota</taxon>
        <taxon>Betaproteobacteria</taxon>
        <taxon>Neisseriales</taxon>
        <taxon>Neisseriaceae</taxon>
        <taxon>Neisseria</taxon>
    </lineage>
</organism>
<feature type="signal peptide" evidence="6">
    <location>
        <begin position="1"/>
        <end position="18"/>
    </location>
</feature>
<dbReference type="EMBL" id="PXYY01000028">
    <property type="protein sequence ID" value="PSJ80496.1"/>
    <property type="molecule type" value="Genomic_DNA"/>
</dbReference>
<comment type="similarity">
    <text evidence="2">Belongs to the prokaryotic sulfate-binding protein family.</text>
</comment>
<keyword evidence="5" id="KW-0574">Periplasm</keyword>
<dbReference type="GO" id="GO:0140104">
    <property type="term" value="F:molecular carrier activity"/>
    <property type="evidence" value="ECO:0007669"/>
    <property type="project" value="InterPro"/>
</dbReference>
<proteinExistence type="inferred from homology"/>
<dbReference type="Proteomes" id="UP000241868">
    <property type="component" value="Unassembled WGS sequence"/>
</dbReference>
<dbReference type="OrthoDB" id="9802127at2"/>
<dbReference type="PANTHER" id="PTHR30368">
    <property type="entry name" value="SULFATE-BINDING PROTEIN"/>
    <property type="match status" value="1"/>
</dbReference>
<keyword evidence="8" id="KW-1185">Reference proteome</keyword>
<evidence type="ECO:0000256" key="4">
    <source>
        <dbReference type="ARBA" id="ARBA00022729"/>
    </source>
</evidence>
<keyword evidence="4 6" id="KW-0732">Signal</keyword>
<evidence type="ECO:0000256" key="1">
    <source>
        <dbReference type="ARBA" id="ARBA00004418"/>
    </source>
</evidence>
<name>A0A2P7U0J2_9NEIS</name>
<comment type="subcellular location">
    <subcellularLocation>
        <location evidence="1">Periplasm</location>
    </subcellularLocation>
</comment>
<dbReference type="GO" id="GO:1902358">
    <property type="term" value="P:sulfate transmembrane transport"/>
    <property type="evidence" value="ECO:0007669"/>
    <property type="project" value="InterPro"/>
</dbReference>
<dbReference type="RefSeq" id="WP_106741343.1">
    <property type="nucleotide sequence ID" value="NZ_PXYY01000028.1"/>
</dbReference>
<evidence type="ECO:0000256" key="5">
    <source>
        <dbReference type="ARBA" id="ARBA00022764"/>
    </source>
</evidence>
<evidence type="ECO:0000313" key="7">
    <source>
        <dbReference type="EMBL" id="PSJ80496.1"/>
    </source>
</evidence>